<dbReference type="Pfam" id="PF13419">
    <property type="entry name" value="HAD_2"/>
    <property type="match status" value="1"/>
</dbReference>
<dbReference type="GO" id="GO:0005829">
    <property type="term" value="C:cytosol"/>
    <property type="evidence" value="ECO:0007669"/>
    <property type="project" value="TreeGrafter"/>
</dbReference>
<dbReference type="SFLD" id="SFLDG01135">
    <property type="entry name" value="C1.5.6:_HAD__Beta-PGM__Phospha"/>
    <property type="match status" value="1"/>
</dbReference>
<organism evidence="1 2">
    <name type="scientific">Lactonifactor longoviformis DSM 17459</name>
    <dbReference type="NCBI Taxonomy" id="1122155"/>
    <lineage>
        <taxon>Bacteria</taxon>
        <taxon>Bacillati</taxon>
        <taxon>Bacillota</taxon>
        <taxon>Clostridia</taxon>
        <taxon>Eubacteriales</taxon>
        <taxon>Clostridiaceae</taxon>
        <taxon>Lactonifactor</taxon>
    </lineage>
</organism>
<dbReference type="Gene3D" id="3.40.50.1000">
    <property type="entry name" value="HAD superfamily/HAD-like"/>
    <property type="match status" value="1"/>
</dbReference>
<dbReference type="GO" id="GO:0006281">
    <property type="term" value="P:DNA repair"/>
    <property type="evidence" value="ECO:0007669"/>
    <property type="project" value="TreeGrafter"/>
</dbReference>
<dbReference type="RefSeq" id="WP_072851454.1">
    <property type="nucleotide sequence ID" value="NZ_FQVI01000009.1"/>
</dbReference>
<dbReference type="OrthoDB" id="9807630at2"/>
<evidence type="ECO:0000313" key="2">
    <source>
        <dbReference type="Proteomes" id="UP000184245"/>
    </source>
</evidence>
<dbReference type="NCBIfam" id="TIGR01549">
    <property type="entry name" value="HAD-SF-IA-v1"/>
    <property type="match status" value="1"/>
</dbReference>
<accession>A0A1M4XTG6</accession>
<proteinExistence type="predicted"/>
<dbReference type="EMBL" id="FQVI01000009">
    <property type="protein sequence ID" value="SHE96680.1"/>
    <property type="molecule type" value="Genomic_DNA"/>
</dbReference>
<dbReference type="InterPro" id="IPR006439">
    <property type="entry name" value="HAD-SF_hydro_IA"/>
</dbReference>
<dbReference type="AlphaFoldDB" id="A0A1M4XTG6"/>
<gene>
    <name evidence="1" type="ORF">SAMN02745158_02125</name>
</gene>
<dbReference type="GO" id="GO:0008967">
    <property type="term" value="F:phosphoglycolate phosphatase activity"/>
    <property type="evidence" value="ECO:0007669"/>
    <property type="project" value="TreeGrafter"/>
</dbReference>
<dbReference type="InterPro" id="IPR050155">
    <property type="entry name" value="HAD-like_hydrolase_sf"/>
</dbReference>
<dbReference type="PANTHER" id="PTHR43434:SF1">
    <property type="entry name" value="PHOSPHOGLYCOLATE PHOSPHATASE"/>
    <property type="match status" value="1"/>
</dbReference>
<dbReference type="InterPro" id="IPR023198">
    <property type="entry name" value="PGP-like_dom2"/>
</dbReference>
<dbReference type="InterPro" id="IPR036412">
    <property type="entry name" value="HAD-like_sf"/>
</dbReference>
<keyword evidence="2" id="KW-1185">Reference proteome</keyword>
<dbReference type="InterPro" id="IPR041492">
    <property type="entry name" value="HAD_2"/>
</dbReference>
<dbReference type="Proteomes" id="UP000184245">
    <property type="component" value="Unassembled WGS sequence"/>
</dbReference>
<evidence type="ECO:0000313" key="1">
    <source>
        <dbReference type="EMBL" id="SHE96680.1"/>
    </source>
</evidence>
<dbReference type="PANTHER" id="PTHR43434">
    <property type="entry name" value="PHOSPHOGLYCOLATE PHOSPHATASE"/>
    <property type="match status" value="1"/>
</dbReference>
<dbReference type="SFLD" id="SFLDG01129">
    <property type="entry name" value="C1.5:_HAD__Beta-PGM__Phosphata"/>
    <property type="match status" value="1"/>
</dbReference>
<dbReference type="SFLD" id="SFLDS00003">
    <property type="entry name" value="Haloacid_Dehalogenase"/>
    <property type="match status" value="1"/>
</dbReference>
<dbReference type="NCBIfam" id="TIGR01509">
    <property type="entry name" value="HAD-SF-IA-v3"/>
    <property type="match status" value="1"/>
</dbReference>
<dbReference type="STRING" id="1122155.SAMN02745158_02125"/>
<dbReference type="Gene3D" id="1.10.150.240">
    <property type="entry name" value="Putative phosphatase, domain 2"/>
    <property type="match status" value="1"/>
</dbReference>
<reference evidence="1 2" key="1">
    <citation type="submission" date="2016-11" db="EMBL/GenBank/DDBJ databases">
        <authorList>
            <person name="Jaros S."/>
            <person name="Januszkiewicz K."/>
            <person name="Wedrychowicz H."/>
        </authorList>
    </citation>
    <scope>NUCLEOTIDE SEQUENCE [LARGE SCALE GENOMIC DNA]</scope>
    <source>
        <strain evidence="1 2">DSM 17459</strain>
    </source>
</reference>
<sequence length="222" mass="24550">MYKLCIFDLDGTLADTVESIARVGNMVLEHFGLPPQPVKDYNYFAGDGVDTALKRALAAAGDTAGVHYEEGKTLFRKWFAMDPLYHVKPMPGIFPVLEAVKHMGLEIAVFSNKPHLEAVHVVETIFGKGFFSMIQGQTEQIPKKPSPDGALYLAEKLGVKPAECLYLGDTNTDMDTGRAAGMDTVGVTWGFRPAEELREHHAKFLIEHPEQILEILEDGQYA</sequence>
<protein>
    <submittedName>
        <fullName evidence="1">Phosphoglycolate phosphatase</fullName>
    </submittedName>
</protein>
<dbReference type="InterPro" id="IPR023214">
    <property type="entry name" value="HAD_sf"/>
</dbReference>
<dbReference type="SUPFAM" id="SSF56784">
    <property type="entry name" value="HAD-like"/>
    <property type="match status" value="1"/>
</dbReference>
<name>A0A1M4XTG6_9CLOT</name>